<keyword evidence="5" id="KW-0539">Nucleus</keyword>
<evidence type="ECO:0000256" key="4">
    <source>
        <dbReference type="ARBA" id="ARBA00023163"/>
    </source>
</evidence>
<proteinExistence type="predicted"/>
<feature type="compositionally biased region" description="Low complexity" evidence="6">
    <location>
        <begin position="105"/>
        <end position="121"/>
    </location>
</feature>
<dbReference type="GO" id="GO:0000976">
    <property type="term" value="F:transcription cis-regulatory region binding"/>
    <property type="evidence" value="ECO:0007669"/>
    <property type="project" value="TreeGrafter"/>
</dbReference>
<dbReference type="GO" id="GO:0005634">
    <property type="term" value="C:nucleus"/>
    <property type="evidence" value="ECO:0007669"/>
    <property type="project" value="UniProtKB-SubCell"/>
</dbReference>
<dbReference type="GO" id="GO:0000981">
    <property type="term" value="F:DNA-binding transcription factor activity, RNA polymerase II-specific"/>
    <property type="evidence" value="ECO:0007669"/>
    <property type="project" value="InterPro"/>
</dbReference>
<dbReference type="InterPro" id="IPR036864">
    <property type="entry name" value="Zn2-C6_fun-type_DNA-bd_sf"/>
</dbReference>
<dbReference type="GO" id="GO:0008270">
    <property type="term" value="F:zinc ion binding"/>
    <property type="evidence" value="ECO:0007669"/>
    <property type="project" value="InterPro"/>
</dbReference>
<feature type="region of interest" description="Disordered" evidence="6">
    <location>
        <begin position="52"/>
        <end position="154"/>
    </location>
</feature>
<dbReference type="InterPro" id="IPR001138">
    <property type="entry name" value="Zn2Cys6_DnaBD"/>
</dbReference>
<feature type="region of interest" description="Disordered" evidence="6">
    <location>
        <begin position="339"/>
        <end position="370"/>
    </location>
</feature>
<feature type="compositionally biased region" description="Polar residues" evidence="6">
    <location>
        <begin position="122"/>
        <end position="143"/>
    </location>
</feature>
<dbReference type="PANTHER" id="PTHR31845">
    <property type="entry name" value="FINGER DOMAIN PROTEIN, PUTATIVE-RELATED"/>
    <property type="match status" value="1"/>
</dbReference>
<dbReference type="InterPro" id="IPR051089">
    <property type="entry name" value="prtT"/>
</dbReference>
<gene>
    <name evidence="8" type="ORF">BMF94_6350</name>
</gene>
<dbReference type="Pfam" id="PF00172">
    <property type="entry name" value="Zn_clus"/>
    <property type="match status" value="1"/>
</dbReference>
<feature type="region of interest" description="Disordered" evidence="6">
    <location>
        <begin position="837"/>
        <end position="886"/>
    </location>
</feature>
<dbReference type="AlphaFoldDB" id="A0A2S5B1H7"/>
<dbReference type="Proteomes" id="UP000237144">
    <property type="component" value="Unassembled WGS sequence"/>
</dbReference>
<evidence type="ECO:0000313" key="9">
    <source>
        <dbReference type="Proteomes" id="UP000237144"/>
    </source>
</evidence>
<keyword evidence="9" id="KW-1185">Reference proteome</keyword>
<keyword evidence="2" id="KW-0805">Transcription regulation</keyword>
<evidence type="ECO:0000256" key="5">
    <source>
        <dbReference type="ARBA" id="ARBA00023242"/>
    </source>
</evidence>
<accession>A0A2S5B1H7</accession>
<dbReference type="OrthoDB" id="39175at2759"/>
<feature type="compositionally biased region" description="Low complexity" evidence="6">
    <location>
        <begin position="53"/>
        <end position="74"/>
    </location>
</feature>
<feature type="region of interest" description="Disordered" evidence="6">
    <location>
        <begin position="267"/>
        <end position="319"/>
    </location>
</feature>
<organism evidence="8 9">
    <name type="scientific">Rhodotorula taiwanensis</name>
    <dbReference type="NCBI Taxonomy" id="741276"/>
    <lineage>
        <taxon>Eukaryota</taxon>
        <taxon>Fungi</taxon>
        <taxon>Dikarya</taxon>
        <taxon>Basidiomycota</taxon>
        <taxon>Pucciniomycotina</taxon>
        <taxon>Microbotryomycetes</taxon>
        <taxon>Sporidiobolales</taxon>
        <taxon>Sporidiobolaceae</taxon>
        <taxon>Rhodotorula</taxon>
    </lineage>
</organism>
<feature type="domain" description="Zn(2)-C6 fungal-type" evidence="7">
    <location>
        <begin position="194"/>
        <end position="222"/>
    </location>
</feature>
<dbReference type="CDD" id="cd12148">
    <property type="entry name" value="fungal_TF_MHR"/>
    <property type="match status" value="1"/>
</dbReference>
<dbReference type="PANTHER" id="PTHR31845:SF17">
    <property type="entry name" value="ZN(II)2CYS6 TRANSCRIPTION FACTOR (EUROFUNG)"/>
    <property type="match status" value="1"/>
</dbReference>
<dbReference type="STRING" id="741276.A0A2S5B1H7"/>
<comment type="subcellular location">
    <subcellularLocation>
        <location evidence="1">Nucleus</location>
    </subcellularLocation>
</comment>
<sequence>MSDGPPQHPVYPGAYNPWHASPAHVPPYMHPLAHYQLQHFYAAQGLPIPPFIGGPSPSSSASASTPAVPSPTRSNVEPSPNATQPDQMASNPASVDTPSVDAENASPGSFAGAASASPTSPLNASTSSAAGKLQTQLDPNGSAAQAPLPPLSDPRALLQRSLQGMYQLVTAGNFDARPSRQGPGPPPKSGAAAKAKCDQGQPACDRCGKMQLDCKYHVFNKRGRKRTRTPNQIMLENCYEDLDRALMLLSDRTLPVIAEHTLDAASPIDQKPRIPTASTSSAPGLRPPDAYRPQGARASSSSSTSPGEGTDEDDPTSRELKSVIESPLAVLAHISSLKVSESTEEESGKRFLPNRADGGPNGKDPGGAAGTAAEGYFATGDYFSSLRPFFFHLEPSLHTPRFLRDVSPFLTTTIAYIAASYLPGLHDRVERLHEHVLRLSDRVWSEGLKSLEIVQAYLLLIHWTPIESDWGDDRRWSWLGQSVRIATEIKLDKTINSLTYEFYRSVTPLGPGASDALNDSRAWTWKLLFVAEIALCGSTGRLASIHTLSLSTPGPELPAQPAPTDPNYHIAALVTLNRIYTKAIAHANSLAASEDGHEAKHRAGFEDAWRSDLRAWAAQWPDINPFIRLIAQHNTTILTSISLRFKGPVMPVLEECRRSAFETAKMAVNWPDDSLRWTTNLVIVNIAYAATLLLRITGAKSEPIDPETKFLCAIVAELLVRIGDARPPVRTLATLHGTRIRMLLQAEGPKASGSATPAVSGESMPTLSNIIPVHTPLPAFGMHTPYPSGALGPHGAALPHADFSLNQVAPTVFNLPMPDSHALWDLFSESAAAAAGPASAAQSPRPATSHGPLGAMTPSAAIGGGAGSGGEQPPWNGTGPRPDEWMYKSLDQDWLSSEPGAWAW</sequence>
<protein>
    <recommendedName>
        <fullName evidence="7">Zn(2)-C6 fungal-type domain-containing protein</fullName>
    </recommendedName>
</protein>
<keyword evidence="3" id="KW-0238">DNA-binding</keyword>
<evidence type="ECO:0000256" key="3">
    <source>
        <dbReference type="ARBA" id="ARBA00023125"/>
    </source>
</evidence>
<name>A0A2S5B1H7_9BASI</name>
<feature type="compositionally biased region" description="Gly residues" evidence="6">
    <location>
        <begin position="359"/>
        <end position="369"/>
    </location>
</feature>
<keyword evidence="4" id="KW-0804">Transcription</keyword>
<dbReference type="Gene3D" id="4.10.240.10">
    <property type="entry name" value="Zn(2)-C6 fungal-type DNA-binding domain"/>
    <property type="match status" value="1"/>
</dbReference>
<evidence type="ECO:0000313" key="8">
    <source>
        <dbReference type="EMBL" id="POY70644.1"/>
    </source>
</evidence>
<dbReference type="EMBL" id="PJQD01000112">
    <property type="protein sequence ID" value="POY70644.1"/>
    <property type="molecule type" value="Genomic_DNA"/>
</dbReference>
<comment type="caution">
    <text evidence="8">The sequence shown here is derived from an EMBL/GenBank/DDBJ whole genome shotgun (WGS) entry which is preliminary data.</text>
</comment>
<evidence type="ECO:0000256" key="1">
    <source>
        <dbReference type="ARBA" id="ARBA00004123"/>
    </source>
</evidence>
<evidence type="ECO:0000256" key="6">
    <source>
        <dbReference type="SAM" id="MobiDB-lite"/>
    </source>
</evidence>
<reference evidence="8 9" key="1">
    <citation type="journal article" date="2018" name="Front. Microbiol.">
        <title>Prospects for Fungal Bioremediation of Acidic Radioactive Waste Sites: Characterization and Genome Sequence of Rhodotorula taiwanensis MD1149.</title>
        <authorList>
            <person name="Tkavc R."/>
            <person name="Matrosova V.Y."/>
            <person name="Grichenko O.E."/>
            <person name="Gostincar C."/>
            <person name="Volpe R.P."/>
            <person name="Klimenkova P."/>
            <person name="Gaidamakova E.K."/>
            <person name="Zhou C.E."/>
            <person name="Stewart B.J."/>
            <person name="Lyman M.G."/>
            <person name="Malfatti S.A."/>
            <person name="Rubinfeld B."/>
            <person name="Courtot M."/>
            <person name="Singh J."/>
            <person name="Dalgard C.L."/>
            <person name="Hamilton T."/>
            <person name="Frey K.G."/>
            <person name="Gunde-Cimerman N."/>
            <person name="Dugan L."/>
            <person name="Daly M.J."/>
        </authorList>
    </citation>
    <scope>NUCLEOTIDE SEQUENCE [LARGE SCALE GENOMIC DNA]</scope>
    <source>
        <strain evidence="8 9">MD1149</strain>
    </source>
</reference>
<feature type="compositionally biased region" description="Low complexity" evidence="6">
    <location>
        <begin position="837"/>
        <end position="849"/>
    </location>
</feature>
<feature type="region of interest" description="Disordered" evidence="6">
    <location>
        <begin position="174"/>
        <end position="194"/>
    </location>
</feature>
<evidence type="ECO:0000256" key="2">
    <source>
        <dbReference type="ARBA" id="ARBA00023015"/>
    </source>
</evidence>
<evidence type="ECO:0000259" key="7">
    <source>
        <dbReference type="Pfam" id="PF00172"/>
    </source>
</evidence>
<dbReference type="CDD" id="cd00067">
    <property type="entry name" value="GAL4"/>
    <property type="match status" value="1"/>
</dbReference>
<feature type="compositionally biased region" description="Polar residues" evidence="6">
    <location>
        <begin position="75"/>
        <end position="97"/>
    </location>
</feature>